<dbReference type="OrthoDB" id="9802114at2"/>
<protein>
    <submittedName>
        <fullName evidence="4">CBS domain-containing protein</fullName>
    </submittedName>
</protein>
<feature type="domain" description="CBS" evidence="3">
    <location>
        <begin position="73"/>
        <end position="128"/>
    </location>
</feature>
<dbReference type="Pfam" id="PF00571">
    <property type="entry name" value="CBS"/>
    <property type="match status" value="2"/>
</dbReference>
<dbReference type="Gene3D" id="3.10.580.10">
    <property type="entry name" value="CBS-domain"/>
    <property type="match status" value="1"/>
</dbReference>
<feature type="domain" description="CBS" evidence="3">
    <location>
        <begin position="8"/>
        <end position="66"/>
    </location>
</feature>
<reference evidence="4 5" key="1">
    <citation type="submission" date="2019-07" db="EMBL/GenBank/DDBJ databases">
        <authorList>
            <person name="Li J."/>
        </authorList>
    </citation>
    <scope>NUCLEOTIDE SEQUENCE [LARGE SCALE GENOMIC DNA]</scope>
    <source>
        <strain evidence="4 5">TKL69</strain>
    </source>
</reference>
<dbReference type="SMART" id="SM00116">
    <property type="entry name" value="CBS"/>
    <property type="match status" value="2"/>
</dbReference>
<evidence type="ECO:0000259" key="3">
    <source>
        <dbReference type="PROSITE" id="PS51371"/>
    </source>
</evidence>
<evidence type="ECO:0000256" key="2">
    <source>
        <dbReference type="PROSITE-ProRule" id="PRU00703"/>
    </source>
</evidence>
<dbReference type="InterPro" id="IPR046342">
    <property type="entry name" value="CBS_dom_sf"/>
</dbReference>
<dbReference type="PANTHER" id="PTHR43080">
    <property type="entry name" value="CBS DOMAIN-CONTAINING PROTEIN CBSX3, MITOCHONDRIAL"/>
    <property type="match status" value="1"/>
</dbReference>
<evidence type="ECO:0000256" key="1">
    <source>
        <dbReference type="ARBA" id="ARBA00023122"/>
    </source>
</evidence>
<dbReference type="InterPro" id="IPR000644">
    <property type="entry name" value="CBS_dom"/>
</dbReference>
<name>A0A516KFF1_9BACI</name>
<organism evidence="4 5">
    <name type="scientific">Radiobacillus deserti</name>
    <dbReference type="NCBI Taxonomy" id="2594883"/>
    <lineage>
        <taxon>Bacteria</taxon>
        <taxon>Bacillati</taxon>
        <taxon>Bacillota</taxon>
        <taxon>Bacilli</taxon>
        <taxon>Bacillales</taxon>
        <taxon>Bacillaceae</taxon>
        <taxon>Radiobacillus</taxon>
    </lineage>
</organism>
<evidence type="ECO:0000313" key="4">
    <source>
        <dbReference type="EMBL" id="QDP40066.1"/>
    </source>
</evidence>
<proteinExistence type="predicted"/>
<dbReference type="KEGG" id="aqt:FN924_07740"/>
<sequence length="142" mass="15501">MKSVKEIMSTDVSYCSPSDTMTEAATKMRDKNVGAIPICGENRELMGMITDRDLVIRGLAERKNAETSVKEVMSSELYSCSPQTSVQEASQIMAEKQIRRLPVIDGGELVGMLALGDLALEHKSNEAAGRALEDISVHNQIQ</sequence>
<dbReference type="AlphaFoldDB" id="A0A516KFF1"/>
<keyword evidence="5" id="KW-1185">Reference proteome</keyword>
<dbReference type="CDD" id="cd04622">
    <property type="entry name" value="CBS_pair_HRP1_like"/>
    <property type="match status" value="1"/>
</dbReference>
<dbReference type="PROSITE" id="PS51371">
    <property type="entry name" value="CBS"/>
    <property type="match status" value="2"/>
</dbReference>
<dbReference type="RefSeq" id="WP_143893280.1">
    <property type="nucleotide sequence ID" value="NZ_CP041666.1"/>
</dbReference>
<gene>
    <name evidence="4" type="ORF">FN924_07740</name>
</gene>
<dbReference type="Proteomes" id="UP000315215">
    <property type="component" value="Chromosome"/>
</dbReference>
<evidence type="ECO:0000313" key="5">
    <source>
        <dbReference type="Proteomes" id="UP000315215"/>
    </source>
</evidence>
<dbReference type="SUPFAM" id="SSF54631">
    <property type="entry name" value="CBS-domain pair"/>
    <property type="match status" value="1"/>
</dbReference>
<dbReference type="InterPro" id="IPR051257">
    <property type="entry name" value="Diverse_CBS-Domain"/>
</dbReference>
<keyword evidence="1 2" id="KW-0129">CBS domain</keyword>
<dbReference type="EMBL" id="CP041666">
    <property type="protein sequence ID" value="QDP40066.1"/>
    <property type="molecule type" value="Genomic_DNA"/>
</dbReference>
<dbReference type="PANTHER" id="PTHR43080:SF2">
    <property type="entry name" value="CBS DOMAIN-CONTAINING PROTEIN"/>
    <property type="match status" value="1"/>
</dbReference>
<accession>A0A516KFF1</accession>